<evidence type="ECO:0000313" key="3">
    <source>
        <dbReference type="Proteomes" id="UP000236724"/>
    </source>
</evidence>
<reference evidence="1 3" key="1">
    <citation type="submission" date="2016-10" db="EMBL/GenBank/DDBJ databases">
        <authorList>
            <person name="de Groot N.N."/>
        </authorList>
    </citation>
    <scope>NUCLEOTIDE SEQUENCE [LARGE SCALE GENOMIC DNA]</scope>
    <source>
        <strain evidence="1">MBHS1</strain>
    </source>
</reference>
<proteinExistence type="predicted"/>
<protein>
    <submittedName>
        <fullName evidence="1">Uncharacterized protein</fullName>
    </submittedName>
</protein>
<dbReference type="EMBL" id="FMSV02000440">
    <property type="protein sequence ID" value="SEH06229.1"/>
    <property type="molecule type" value="Genomic_DNA"/>
</dbReference>
<dbReference type="AlphaFoldDB" id="A0A1H6F3W6"/>
<dbReference type="EMBL" id="FMSV02000120">
    <property type="protein sequence ID" value="SEH04810.1"/>
    <property type="molecule type" value="Genomic_DNA"/>
</dbReference>
<sequence>MKDKLLKLCNKKQFFTYAYQQETAHRTSNMVDRLMDGMDRFIYAARYFHSTNKSAENLIRSYALIHNFSPSCPQTIKKYDGKISPAERLRSENFITSATWLVFFSIFYVVKTVT</sequence>
<name>A0A1H6F3W6_9GAMM</name>
<accession>A0A1H6F3W6</accession>
<evidence type="ECO:0000313" key="1">
    <source>
        <dbReference type="EMBL" id="SEH04810.1"/>
    </source>
</evidence>
<gene>
    <name evidence="1" type="ORF">MBHS_00662</name>
    <name evidence="2" type="ORF">MBHS_02084</name>
</gene>
<dbReference type="Proteomes" id="UP000236724">
    <property type="component" value="Unassembled WGS sequence"/>
</dbReference>
<organism evidence="1 3">
    <name type="scientific">Candidatus Venteria ishoeyi</name>
    <dbReference type="NCBI Taxonomy" id="1899563"/>
    <lineage>
        <taxon>Bacteria</taxon>
        <taxon>Pseudomonadati</taxon>
        <taxon>Pseudomonadota</taxon>
        <taxon>Gammaproteobacteria</taxon>
        <taxon>Thiotrichales</taxon>
        <taxon>Thiotrichaceae</taxon>
        <taxon>Venteria</taxon>
    </lineage>
</organism>
<keyword evidence="3" id="KW-1185">Reference proteome</keyword>
<evidence type="ECO:0000313" key="2">
    <source>
        <dbReference type="EMBL" id="SEH06229.1"/>
    </source>
</evidence>
<dbReference type="OrthoDB" id="573987at2"/>